<dbReference type="SUPFAM" id="SSF54695">
    <property type="entry name" value="POZ domain"/>
    <property type="match status" value="1"/>
</dbReference>
<name>A0A6A6Q4U3_9PEZI</name>
<dbReference type="InterPro" id="IPR011333">
    <property type="entry name" value="SKP1/BTB/POZ_sf"/>
</dbReference>
<accession>A0A6A6Q4U3</accession>
<protein>
    <recommendedName>
        <fullName evidence="2">BTB domain-containing protein</fullName>
    </recommendedName>
</protein>
<dbReference type="AlphaFoldDB" id="A0A6A6Q4U3"/>
<dbReference type="Proteomes" id="UP000799767">
    <property type="component" value="Unassembled WGS sequence"/>
</dbReference>
<dbReference type="InterPro" id="IPR000210">
    <property type="entry name" value="BTB/POZ_dom"/>
</dbReference>
<dbReference type="RefSeq" id="XP_033593660.1">
    <property type="nucleotide sequence ID" value="XM_033736305.1"/>
</dbReference>
<sequence length="244" mass="27383">MASPSSSDTYEGTDRWLPRLLETGEWSDCKIITATKTFNVHRCIVGSKSTVFKAAFDGGFREAETGEMRVEESERVIQELLELMYCVDPSVGPPIVLDGTDASFASEAEHRIDIIVAADKYNVALRVDQFNPCSTISNIKEPEIYMPLWSRVYSNDASNFRRLRASVVDWISGKTSEIMQSEVAWRTLHEDRELWQAVTQLLEERNRPVQGAEEPLESNSPQDGPEDFVETPRGWSESANASAG</sequence>
<keyword evidence="4" id="KW-1185">Reference proteome</keyword>
<feature type="domain" description="BTB" evidence="2">
    <location>
        <begin position="27"/>
        <end position="93"/>
    </location>
</feature>
<dbReference type="CDD" id="cd18186">
    <property type="entry name" value="BTB_POZ_ZBTB_KLHL-like"/>
    <property type="match status" value="1"/>
</dbReference>
<reference evidence="3" key="1">
    <citation type="journal article" date="2020" name="Stud. Mycol.">
        <title>101 Dothideomycetes genomes: a test case for predicting lifestyles and emergence of pathogens.</title>
        <authorList>
            <person name="Haridas S."/>
            <person name="Albert R."/>
            <person name="Binder M."/>
            <person name="Bloem J."/>
            <person name="Labutti K."/>
            <person name="Salamov A."/>
            <person name="Andreopoulos B."/>
            <person name="Baker S."/>
            <person name="Barry K."/>
            <person name="Bills G."/>
            <person name="Bluhm B."/>
            <person name="Cannon C."/>
            <person name="Castanera R."/>
            <person name="Culley D."/>
            <person name="Daum C."/>
            <person name="Ezra D."/>
            <person name="Gonzalez J."/>
            <person name="Henrissat B."/>
            <person name="Kuo A."/>
            <person name="Liang C."/>
            <person name="Lipzen A."/>
            <person name="Lutzoni F."/>
            <person name="Magnuson J."/>
            <person name="Mondo S."/>
            <person name="Nolan M."/>
            <person name="Ohm R."/>
            <person name="Pangilinan J."/>
            <person name="Park H.-J."/>
            <person name="Ramirez L."/>
            <person name="Alfaro M."/>
            <person name="Sun H."/>
            <person name="Tritt A."/>
            <person name="Yoshinaga Y."/>
            <person name="Zwiers L.-H."/>
            <person name="Turgeon B."/>
            <person name="Goodwin S."/>
            <person name="Spatafora J."/>
            <person name="Crous P."/>
            <person name="Grigoriev I."/>
        </authorList>
    </citation>
    <scope>NUCLEOTIDE SEQUENCE</scope>
    <source>
        <strain evidence="3">CBS 113389</strain>
    </source>
</reference>
<dbReference type="Pfam" id="PF00651">
    <property type="entry name" value="BTB"/>
    <property type="match status" value="1"/>
</dbReference>
<dbReference type="Gene3D" id="3.30.710.10">
    <property type="entry name" value="Potassium Channel Kv1.1, Chain A"/>
    <property type="match status" value="1"/>
</dbReference>
<gene>
    <name evidence="3" type="ORF">BDY17DRAFT_319658</name>
</gene>
<dbReference type="PROSITE" id="PS50097">
    <property type="entry name" value="BTB"/>
    <property type="match status" value="1"/>
</dbReference>
<evidence type="ECO:0000259" key="2">
    <source>
        <dbReference type="PROSITE" id="PS50097"/>
    </source>
</evidence>
<dbReference type="GeneID" id="54477307"/>
<feature type="region of interest" description="Disordered" evidence="1">
    <location>
        <begin position="205"/>
        <end position="244"/>
    </location>
</feature>
<dbReference type="PANTHER" id="PTHR24413">
    <property type="entry name" value="SPECKLE-TYPE POZ PROTEIN"/>
    <property type="match status" value="1"/>
</dbReference>
<evidence type="ECO:0000313" key="4">
    <source>
        <dbReference type="Proteomes" id="UP000799767"/>
    </source>
</evidence>
<dbReference type="EMBL" id="MU001631">
    <property type="protein sequence ID" value="KAF2487091.1"/>
    <property type="molecule type" value="Genomic_DNA"/>
</dbReference>
<proteinExistence type="predicted"/>
<evidence type="ECO:0000313" key="3">
    <source>
        <dbReference type="EMBL" id="KAF2487091.1"/>
    </source>
</evidence>
<evidence type="ECO:0000256" key="1">
    <source>
        <dbReference type="SAM" id="MobiDB-lite"/>
    </source>
</evidence>
<dbReference type="OrthoDB" id="3644790at2759"/>
<organism evidence="3 4">
    <name type="scientific">Neohortaea acidophila</name>
    <dbReference type="NCBI Taxonomy" id="245834"/>
    <lineage>
        <taxon>Eukaryota</taxon>
        <taxon>Fungi</taxon>
        <taxon>Dikarya</taxon>
        <taxon>Ascomycota</taxon>
        <taxon>Pezizomycotina</taxon>
        <taxon>Dothideomycetes</taxon>
        <taxon>Dothideomycetidae</taxon>
        <taxon>Mycosphaerellales</taxon>
        <taxon>Teratosphaeriaceae</taxon>
        <taxon>Neohortaea</taxon>
    </lineage>
</organism>